<dbReference type="STRING" id="1658172.A0A1B7NYW2"/>
<keyword evidence="7" id="KW-0067">ATP-binding</keyword>
<dbReference type="GO" id="GO:0005634">
    <property type="term" value="C:nucleus"/>
    <property type="evidence" value="ECO:0007669"/>
    <property type="project" value="UniProtKB-SubCell"/>
</dbReference>
<dbReference type="GO" id="GO:0030915">
    <property type="term" value="C:Smc5-Smc6 complex"/>
    <property type="evidence" value="ECO:0007669"/>
    <property type="project" value="TreeGrafter"/>
</dbReference>
<dbReference type="OrthoDB" id="10265785at2759"/>
<dbReference type="InterPro" id="IPR041667">
    <property type="entry name" value="Cupin_8"/>
</dbReference>
<comment type="subcellular location">
    <subcellularLocation>
        <location evidence="2">Chromosome</location>
    </subcellularLocation>
    <subcellularLocation>
        <location evidence="1">Nucleus</location>
    </subcellularLocation>
</comment>
<evidence type="ECO:0000256" key="13">
    <source>
        <dbReference type="SAM" id="MobiDB-lite"/>
    </source>
</evidence>
<dbReference type="PANTHER" id="PTHR19306">
    <property type="entry name" value="STRUCTURAL MAINTENANCE OF CHROMOSOMES 5,6 SMC5, SMC6"/>
    <property type="match status" value="1"/>
</dbReference>
<name>A0A1B7NYW2_9EURO</name>
<dbReference type="PANTHER" id="PTHR19306:SF6">
    <property type="entry name" value="STRUCTURAL MAINTENANCE OF CHROMOSOMES PROTEIN 6"/>
    <property type="match status" value="1"/>
</dbReference>
<evidence type="ECO:0000256" key="7">
    <source>
        <dbReference type="ARBA" id="ARBA00022840"/>
    </source>
</evidence>
<feature type="domain" description="JmjC" evidence="14">
    <location>
        <begin position="602"/>
        <end position="798"/>
    </location>
</feature>
<proteinExistence type="inferred from homology"/>
<evidence type="ECO:0000256" key="4">
    <source>
        <dbReference type="ARBA" id="ARBA00022454"/>
    </source>
</evidence>
<evidence type="ECO:0000256" key="2">
    <source>
        <dbReference type="ARBA" id="ARBA00004286"/>
    </source>
</evidence>
<dbReference type="AlphaFoldDB" id="A0A1B7NYW2"/>
<dbReference type="Gene3D" id="2.60.120.650">
    <property type="entry name" value="Cupin"/>
    <property type="match status" value="1"/>
</dbReference>
<dbReference type="InterPro" id="IPR027417">
    <property type="entry name" value="P-loop_NTPase"/>
</dbReference>
<evidence type="ECO:0000256" key="8">
    <source>
        <dbReference type="ARBA" id="ARBA00023054"/>
    </source>
</evidence>
<keyword evidence="9" id="KW-0233">DNA recombination</keyword>
<dbReference type="GO" id="GO:0000724">
    <property type="term" value="P:double-strand break repair via homologous recombination"/>
    <property type="evidence" value="ECO:0007669"/>
    <property type="project" value="TreeGrafter"/>
</dbReference>
<dbReference type="SUPFAM" id="SSF52540">
    <property type="entry name" value="P-loop containing nucleoside triphosphate hydrolases"/>
    <property type="match status" value="1"/>
</dbReference>
<dbReference type="Pfam" id="PF13476">
    <property type="entry name" value="AAA_23"/>
    <property type="match status" value="1"/>
</dbReference>
<feature type="region of interest" description="Disordered" evidence="13">
    <location>
        <begin position="837"/>
        <end position="890"/>
    </location>
</feature>
<feature type="coiled-coil region" evidence="12">
    <location>
        <begin position="286"/>
        <end position="542"/>
    </location>
</feature>
<evidence type="ECO:0000256" key="5">
    <source>
        <dbReference type="ARBA" id="ARBA00022741"/>
    </source>
</evidence>
<dbReference type="Gene3D" id="3.40.50.300">
    <property type="entry name" value="P-loop containing nucleotide triphosphate hydrolases"/>
    <property type="match status" value="1"/>
</dbReference>
<dbReference type="GO" id="GO:0003684">
    <property type="term" value="F:damaged DNA binding"/>
    <property type="evidence" value="ECO:0007669"/>
    <property type="project" value="TreeGrafter"/>
</dbReference>
<evidence type="ECO:0000256" key="11">
    <source>
        <dbReference type="ARBA" id="ARBA00023242"/>
    </source>
</evidence>
<dbReference type="InterPro" id="IPR003347">
    <property type="entry name" value="JmjC_dom"/>
</dbReference>
<dbReference type="GO" id="GO:0003697">
    <property type="term" value="F:single-stranded DNA binding"/>
    <property type="evidence" value="ECO:0007669"/>
    <property type="project" value="TreeGrafter"/>
</dbReference>
<evidence type="ECO:0000256" key="12">
    <source>
        <dbReference type="SAM" id="Coils"/>
    </source>
</evidence>
<evidence type="ECO:0000256" key="1">
    <source>
        <dbReference type="ARBA" id="ARBA00004123"/>
    </source>
</evidence>
<accession>A0A1B7NYW2</accession>
<feature type="compositionally biased region" description="Acidic residues" evidence="13">
    <location>
        <begin position="880"/>
        <end position="890"/>
    </location>
</feature>
<feature type="compositionally biased region" description="Low complexity" evidence="13">
    <location>
        <begin position="48"/>
        <end position="60"/>
    </location>
</feature>
<evidence type="ECO:0000256" key="3">
    <source>
        <dbReference type="ARBA" id="ARBA00006793"/>
    </source>
</evidence>
<keyword evidence="4" id="KW-0158">Chromosome</keyword>
<evidence type="ECO:0000259" key="14">
    <source>
        <dbReference type="PROSITE" id="PS51184"/>
    </source>
</evidence>
<feature type="region of interest" description="Disordered" evidence="13">
    <location>
        <begin position="1"/>
        <end position="85"/>
    </location>
</feature>
<keyword evidence="6" id="KW-0227">DNA damage</keyword>
<comment type="similarity">
    <text evidence="3">Belongs to the SMC family. SMC6 subfamily.</text>
</comment>
<dbReference type="InterPro" id="IPR038729">
    <property type="entry name" value="Rad50/SbcC_AAA"/>
</dbReference>
<dbReference type="Proteomes" id="UP000091918">
    <property type="component" value="Unassembled WGS sequence"/>
</dbReference>
<protein>
    <recommendedName>
        <fullName evidence="14">JmjC domain-containing protein</fullName>
    </recommendedName>
</protein>
<feature type="compositionally biased region" description="Acidic residues" evidence="13">
    <location>
        <begin position="860"/>
        <end position="869"/>
    </location>
</feature>
<dbReference type="GO" id="GO:0035861">
    <property type="term" value="C:site of double-strand break"/>
    <property type="evidence" value="ECO:0007669"/>
    <property type="project" value="TreeGrafter"/>
</dbReference>
<evidence type="ECO:0000313" key="15">
    <source>
        <dbReference type="EMBL" id="OAX81956.1"/>
    </source>
</evidence>
<dbReference type="EMBL" id="LGUA01000379">
    <property type="protein sequence ID" value="OAX81956.1"/>
    <property type="molecule type" value="Genomic_DNA"/>
</dbReference>
<evidence type="ECO:0000256" key="10">
    <source>
        <dbReference type="ARBA" id="ARBA00023204"/>
    </source>
</evidence>
<reference evidence="15 16" key="1">
    <citation type="submission" date="2015-07" db="EMBL/GenBank/DDBJ databases">
        <title>Emmonsia species relationships and genome sequence.</title>
        <authorList>
            <person name="Cuomo C.A."/>
            <person name="Schwartz I.S."/>
            <person name="Kenyon C."/>
            <person name="de Hoog G.S."/>
            <person name="Govender N.P."/>
            <person name="Botha A."/>
            <person name="Moreno L."/>
            <person name="de Vries M."/>
            <person name="Munoz J.F."/>
            <person name="Stielow J.B."/>
        </authorList>
    </citation>
    <scope>NUCLEOTIDE SEQUENCE [LARGE SCALE GENOMIC DNA]</scope>
    <source>
        <strain evidence="15 16">CBS 136260</strain>
    </source>
</reference>
<evidence type="ECO:0000313" key="16">
    <source>
        <dbReference type="Proteomes" id="UP000091918"/>
    </source>
</evidence>
<comment type="caution">
    <text evidence="15">The sequence shown here is derived from an EMBL/GenBank/DDBJ whole genome shotgun (WGS) entry which is preliminary data.</text>
</comment>
<dbReference type="GO" id="GO:0005524">
    <property type="term" value="F:ATP binding"/>
    <property type="evidence" value="ECO:0007669"/>
    <property type="project" value="UniProtKB-KW"/>
</dbReference>
<keyword evidence="8 12" id="KW-0175">Coiled coil</keyword>
<organism evidence="15 16">
    <name type="scientific">Emergomyces africanus</name>
    <dbReference type="NCBI Taxonomy" id="1955775"/>
    <lineage>
        <taxon>Eukaryota</taxon>
        <taxon>Fungi</taxon>
        <taxon>Dikarya</taxon>
        <taxon>Ascomycota</taxon>
        <taxon>Pezizomycotina</taxon>
        <taxon>Eurotiomycetes</taxon>
        <taxon>Eurotiomycetidae</taxon>
        <taxon>Onygenales</taxon>
        <taxon>Ajellomycetaceae</taxon>
        <taxon>Emergomyces</taxon>
    </lineage>
</organism>
<dbReference type="Pfam" id="PF13621">
    <property type="entry name" value="Cupin_8"/>
    <property type="match status" value="1"/>
</dbReference>
<gene>
    <name evidence="15" type="ORF">ACJ72_03701</name>
</gene>
<keyword evidence="11" id="KW-0539">Nucleus</keyword>
<keyword evidence="16" id="KW-1185">Reference proteome</keyword>
<sequence>MAPIKRSRVDPHNDPASSAPLSSQLGPRKKARTADVLGARDDSDSDTDTTTSASTTYDSESASEHNGANPDDNLGDPASDPESDLDIGDEEAIERRASQYIQKKFSQNIENVPAEHGIIERVDCYNFMCHEHFSVDLGPLINFIVGKNGSGKSAILTALTLCLGGKASVTNRGQSLKSFIKEGKDAATIVVRIKNQGDSAYNPNEYGNSIIVERHFSRSGASGFKIKSSSGRIVSTKKSELDSITDYFALQIDNPMNVLSQDMARQFLSSSSPSEKYKFFVKGVQLEQLDQDYRLLEESIDQTEAKLSIHLDQIKDLEVNKNNSRAKLALSDKNETMRARVRNLRAQMAWVQVEEQEKQRDACDAQLEEATRKIADLEVEVERADEIYQEADREYNVASQAVRAARSELETQEDRGKGAKENLNETLKERHDLQATQRMIRECLKTAESAIEETQRKIDEEKKRLEDLDGGSHARRLAELEQKRAEAEEAGNQYHSHRRDVDRLQEDIQKAERDLQGKREPVTKQRSDIEQAENRLRSLMRDKGQQQGGFHEKMPMLLRAIEQEQYKFSRKPVGPLGNHIRLLKPKWSGVLESSLGANLSGFVVTTKSDSNTLSDLFSALGPDRPDNRWLIIGPPRSGSTFHKDPNATSAWNAVLRGSKYWIMFPSNAAGTSATGPRTGPGAALPPPPGVYVSADQSEVTSPLSIAEWFLGFHDAARRMHGCIEGICGEGEVLHVPSGWWHLVVNLEEGVDEGCSNDNNNDNKDKNKNNRGGGVIAITQNFVPKGHLVDVLGFLSGKREQVSGFRGGVEDPFGLFVERLKGVEPELVEGALREMEKGKAREREGRKRKWAEVVKGPVGGEGDEAGDGETGEGGGGFSFGFEDDGSDVEVP</sequence>
<keyword evidence="10" id="KW-0234">DNA repair</keyword>
<dbReference type="PROSITE" id="PS51184">
    <property type="entry name" value="JMJC"/>
    <property type="match status" value="1"/>
</dbReference>
<keyword evidence="5" id="KW-0547">Nucleotide-binding</keyword>
<evidence type="ECO:0000256" key="6">
    <source>
        <dbReference type="ARBA" id="ARBA00022763"/>
    </source>
</evidence>
<evidence type="ECO:0000256" key="9">
    <source>
        <dbReference type="ARBA" id="ARBA00023172"/>
    </source>
</evidence>
<dbReference type="SUPFAM" id="SSF51197">
    <property type="entry name" value="Clavaminate synthase-like"/>
    <property type="match status" value="1"/>
</dbReference>
<feature type="compositionally biased region" description="Polar residues" evidence="13">
    <location>
        <begin position="15"/>
        <end position="25"/>
    </location>
</feature>